<name>A0A6A6YSM6_9PEZI</name>
<dbReference type="Proteomes" id="UP000504636">
    <property type="component" value="Unplaced"/>
</dbReference>
<feature type="region of interest" description="Disordered" evidence="1">
    <location>
        <begin position="173"/>
        <end position="204"/>
    </location>
</feature>
<keyword evidence="4" id="KW-1185">Reference proteome</keyword>
<evidence type="ECO:0000256" key="1">
    <source>
        <dbReference type="SAM" id="MobiDB-lite"/>
    </source>
</evidence>
<evidence type="ECO:0000256" key="2">
    <source>
        <dbReference type="SAM" id="Phobius"/>
    </source>
</evidence>
<evidence type="ECO:0000313" key="3">
    <source>
        <dbReference type="EMBL" id="KAF2811558.1"/>
    </source>
</evidence>
<organism evidence="3">
    <name type="scientific">Mytilinidion resinicola</name>
    <dbReference type="NCBI Taxonomy" id="574789"/>
    <lineage>
        <taxon>Eukaryota</taxon>
        <taxon>Fungi</taxon>
        <taxon>Dikarya</taxon>
        <taxon>Ascomycota</taxon>
        <taxon>Pezizomycotina</taxon>
        <taxon>Dothideomycetes</taxon>
        <taxon>Pleosporomycetidae</taxon>
        <taxon>Mytilinidiales</taxon>
        <taxon>Mytilinidiaceae</taxon>
        <taxon>Mytilinidion</taxon>
    </lineage>
</organism>
<feature type="transmembrane region" description="Helical" evidence="2">
    <location>
        <begin position="142"/>
        <end position="164"/>
    </location>
</feature>
<dbReference type="EMBL" id="MU003698">
    <property type="protein sequence ID" value="KAF2811558.1"/>
    <property type="molecule type" value="Genomic_DNA"/>
</dbReference>
<accession>A0A6A6YSM6</accession>
<dbReference type="GeneID" id="54454854"/>
<protein>
    <submittedName>
        <fullName evidence="3 5">Uncharacterized protein</fullName>
    </submittedName>
</protein>
<feature type="compositionally biased region" description="Low complexity" evidence="1">
    <location>
        <begin position="112"/>
        <end position="135"/>
    </location>
</feature>
<dbReference type="AlphaFoldDB" id="A0A6A6YSM6"/>
<keyword evidence="2" id="KW-0472">Membrane</keyword>
<sequence>MYSFASVALTSLPLFNPSRSTVTACPSDSSLTWCADGNLINGLSSFCCPSGTEFASLLPSSTRVALKKHDAATFSDDGATFSVVAAASSPSASSISTTSVASFTTSAASNLSSTPSLSPSAPSSTPSPSSFPTSSRPDTRTLALVIVIGALSLLTIIAFILFCLRRRRQSRSRPQTWAKAELDGTQEAPPDPIPELPAEMSPVEAGHGETWKMEAENPVYELPAGRWSRVGRYTRASAGLRSGRTSAG</sequence>
<feature type="region of interest" description="Disordered" evidence="1">
    <location>
        <begin position="112"/>
        <end position="137"/>
    </location>
</feature>
<evidence type="ECO:0000313" key="5">
    <source>
        <dbReference type="RefSeq" id="XP_033578522.1"/>
    </source>
</evidence>
<keyword evidence="2" id="KW-0812">Transmembrane</keyword>
<reference evidence="3 5" key="1">
    <citation type="journal article" date="2020" name="Stud. Mycol.">
        <title>101 Dothideomycetes genomes: a test case for predicting lifestyles and emergence of pathogens.</title>
        <authorList>
            <person name="Haridas S."/>
            <person name="Albert R."/>
            <person name="Binder M."/>
            <person name="Bloem J."/>
            <person name="Labutti K."/>
            <person name="Salamov A."/>
            <person name="Andreopoulos B."/>
            <person name="Baker S."/>
            <person name="Barry K."/>
            <person name="Bills G."/>
            <person name="Bluhm B."/>
            <person name="Cannon C."/>
            <person name="Castanera R."/>
            <person name="Culley D."/>
            <person name="Daum C."/>
            <person name="Ezra D."/>
            <person name="Gonzalez J."/>
            <person name="Henrissat B."/>
            <person name="Kuo A."/>
            <person name="Liang C."/>
            <person name="Lipzen A."/>
            <person name="Lutzoni F."/>
            <person name="Magnuson J."/>
            <person name="Mondo S."/>
            <person name="Nolan M."/>
            <person name="Ohm R."/>
            <person name="Pangilinan J."/>
            <person name="Park H.-J."/>
            <person name="Ramirez L."/>
            <person name="Alfaro M."/>
            <person name="Sun H."/>
            <person name="Tritt A."/>
            <person name="Yoshinaga Y."/>
            <person name="Zwiers L.-H."/>
            <person name="Turgeon B."/>
            <person name="Goodwin S."/>
            <person name="Spatafora J."/>
            <person name="Crous P."/>
            <person name="Grigoriev I."/>
        </authorList>
    </citation>
    <scope>NUCLEOTIDE SEQUENCE</scope>
    <source>
        <strain evidence="3 5">CBS 304.34</strain>
    </source>
</reference>
<keyword evidence="2" id="KW-1133">Transmembrane helix</keyword>
<evidence type="ECO:0000313" key="4">
    <source>
        <dbReference type="Proteomes" id="UP000504636"/>
    </source>
</evidence>
<gene>
    <name evidence="3 5" type="ORF">BDZ99DRAFT_277360</name>
</gene>
<proteinExistence type="predicted"/>
<dbReference type="RefSeq" id="XP_033578522.1">
    <property type="nucleotide sequence ID" value="XM_033713961.1"/>
</dbReference>
<reference evidence="5" key="3">
    <citation type="submission" date="2025-04" db="UniProtKB">
        <authorList>
            <consortium name="RefSeq"/>
        </authorList>
    </citation>
    <scope>IDENTIFICATION</scope>
    <source>
        <strain evidence="5">CBS 304.34</strain>
    </source>
</reference>
<reference evidence="5" key="2">
    <citation type="submission" date="2020-04" db="EMBL/GenBank/DDBJ databases">
        <authorList>
            <consortium name="NCBI Genome Project"/>
        </authorList>
    </citation>
    <scope>NUCLEOTIDE SEQUENCE</scope>
    <source>
        <strain evidence="5">CBS 304.34</strain>
    </source>
</reference>